<dbReference type="InterPro" id="IPR036179">
    <property type="entry name" value="Ig-like_dom_sf"/>
</dbReference>
<dbReference type="AlphaFoldDB" id="A0A3B3D353"/>
<dbReference type="Pfam" id="PF07686">
    <property type="entry name" value="V-set"/>
    <property type="match status" value="1"/>
</dbReference>
<accession>A0A3B3D353</accession>
<dbReference type="SUPFAM" id="SSF48726">
    <property type="entry name" value="Immunoglobulin"/>
    <property type="match status" value="2"/>
</dbReference>
<evidence type="ECO:0000256" key="2">
    <source>
        <dbReference type="SAM" id="Phobius"/>
    </source>
</evidence>
<dbReference type="PROSITE" id="PS50835">
    <property type="entry name" value="IG_LIKE"/>
    <property type="match status" value="1"/>
</dbReference>
<evidence type="ECO:0000256" key="1">
    <source>
        <dbReference type="SAM" id="MobiDB-lite"/>
    </source>
</evidence>
<organism evidence="5 6">
    <name type="scientific">Oryzias melastigma</name>
    <name type="common">Marine medaka</name>
    <dbReference type="NCBI Taxonomy" id="30732"/>
    <lineage>
        <taxon>Eukaryota</taxon>
        <taxon>Metazoa</taxon>
        <taxon>Chordata</taxon>
        <taxon>Craniata</taxon>
        <taxon>Vertebrata</taxon>
        <taxon>Euteleostomi</taxon>
        <taxon>Actinopterygii</taxon>
        <taxon>Neopterygii</taxon>
        <taxon>Teleostei</taxon>
        <taxon>Neoteleostei</taxon>
        <taxon>Acanthomorphata</taxon>
        <taxon>Ovalentaria</taxon>
        <taxon>Atherinomorphae</taxon>
        <taxon>Beloniformes</taxon>
        <taxon>Adrianichthyidae</taxon>
        <taxon>Oryziinae</taxon>
        <taxon>Oryzias</taxon>
    </lineage>
</organism>
<dbReference type="InterPro" id="IPR003598">
    <property type="entry name" value="Ig_sub2"/>
</dbReference>
<dbReference type="InterPro" id="IPR003599">
    <property type="entry name" value="Ig_sub"/>
</dbReference>
<feature type="signal peptide" evidence="3">
    <location>
        <begin position="1"/>
        <end position="19"/>
    </location>
</feature>
<evidence type="ECO:0000313" key="6">
    <source>
        <dbReference type="Proteomes" id="UP000261560"/>
    </source>
</evidence>
<proteinExistence type="predicted"/>
<dbReference type="SMART" id="SM00408">
    <property type="entry name" value="IGc2"/>
    <property type="match status" value="1"/>
</dbReference>
<dbReference type="Proteomes" id="UP000261560">
    <property type="component" value="Unplaced"/>
</dbReference>
<dbReference type="OMA" id="HEICHST"/>
<dbReference type="Gene3D" id="2.60.40.10">
    <property type="entry name" value="Immunoglobulins"/>
    <property type="match status" value="2"/>
</dbReference>
<dbReference type="InterPro" id="IPR007110">
    <property type="entry name" value="Ig-like_dom"/>
</dbReference>
<evidence type="ECO:0000256" key="3">
    <source>
        <dbReference type="SAM" id="SignalP"/>
    </source>
</evidence>
<dbReference type="PANTHER" id="PTHR46013:SF4">
    <property type="entry name" value="B-CELL RECEPTOR CD22-RELATED"/>
    <property type="match status" value="1"/>
</dbReference>
<dbReference type="InterPro" id="IPR013106">
    <property type="entry name" value="Ig_V-set"/>
</dbReference>
<keyword evidence="2" id="KW-0812">Transmembrane</keyword>
<reference evidence="5" key="1">
    <citation type="submission" date="2025-08" db="UniProtKB">
        <authorList>
            <consortium name="Ensembl"/>
        </authorList>
    </citation>
    <scope>IDENTIFICATION</scope>
</reference>
<feature type="domain" description="Ig-like" evidence="4">
    <location>
        <begin position="145"/>
        <end position="226"/>
    </location>
</feature>
<sequence length="333" mass="36662">MQVQQLMIVWSFKLLLAGAQDRTITYLFTRTCAVEGSTVLLPCSFTPLKSFIIDGINVPLKIIRVRWCRNHPVCQGDTPSVFDSDSLDVDPQFQYLGDMEGKCTLQISNIQLKDEATYRFRMEANDSAGHFTNPTGVMVQVEGNPVMRVAGSNNSEVREGQTVSLQCSTSPCSFHRVNISWFRDDHALPEAGPTLHLGPLTAKDSGNYSCALGTRTQSRSDPFSLQVEADSEGETSHRILGVAVAVLVVVIALAALMLFLVIKRRRSAVSRSAEQRHRGDVVLPSGPNGEAQRTDQNVEDVSYAAVHFKQKKPSRELQPHADDVVYSAVVTRG</sequence>
<dbReference type="Pfam" id="PF13895">
    <property type="entry name" value="Ig_2"/>
    <property type="match status" value="1"/>
</dbReference>
<evidence type="ECO:0000259" key="4">
    <source>
        <dbReference type="PROSITE" id="PS50835"/>
    </source>
</evidence>
<name>A0A3B3D353_ORYME</name>
<protein>
    <recommendedName>
        <fullName evidence="4">Ig-like domain-containing protein</fullName>
    </recommendedName>
</protein>
<reference evidence="5" key="2">
    <citation type="submission" date="2025-09" db="UniProtKB">
        <authorList>
            <consortium name="Ensembl"/>
        </authorList>
    </citation>
    <scope>IDENTIFICATION</scope>
</reference>
<dbReference type="InterPro" id="IPR013783">
    <property type="entry name" value="Ig-like_fold"/>
</dbReference>
<keyword evidence="2" id="KW-1133">Transmembrane helix</keyword>
<dbReference type="PANTHER" id="PTHR46013">
    <property type="entry name" value="VASCULAR CELL ADHESION MOLECULE 1"/>
    <property type="match status" value="1"/>
</dbReference>
<feature type="transmembrane region" description="Helical" evidence="2">
    <location>
        <begin position="239"/>
        <end position="262"/>
    </location>
</feature>
<keyword evidence="2" id="KW-0472">Membrane</keyword>
<evidence type="ECO:0000313" key="5">
    <source>
        <dbReference type="Ensembl" id="ENSOMEP00000024587.1"/>
    </source>
</evidence>
<dbReference type="Ensembl" id="ENSOMET00000009293.1">
    <property type="protein sequence ID" value="ENSOMEP00000024587.1"/>
    <property type="gene ID" value="ENSOMEG00000005311.1"/>
</dbReference>
<keyword evidence="6" id="KW-1185">Reference proteome</keyword>
<dbReference type="SMART" id="SM00409">
    <property type="entry name" value="IG"/>
    <property type="match status" value="2"/>
</dbReference>
<feature type="region of interest" description="Disordered" evidence="1">
    <location>
        <begin position="273"/>
        <end position="296"/>
    </location>
</feature>
<dbReference type="GeneTree" id="ENSGT00940000175264"/>
<keyword evidence="3" id="KW-0732">Signal</keyword>
<feature type="chain" id="PRO_5017442275" description="Ig-like domain-containing protein" evidence="3">
    <location>
        <begin position="20"/>
        <end position="333"/>
    </location>
</feature>